<feature type="compositionally biased region" description="Basic and acidic residues" evidence="1">
    <location>
        <begin position="104"/>
        <end position="130"/>
    </location>
</feature>
<keyword evidence="2" id="KW-0732">Signal</keyword>
<keyword evidence="4" id="KW-1185">Reference proteome</keyword>
<proteinExistence type="predicted"/>
<feature type="signal peptide" evidence="2">
    <location>
        <begin position="1"/>
        <end position="20"/>
    </location>
</feature>
<name>A0AAD4D3D9_9FUNG</name>
<dbReference type="AlphaFoldDB" id="A0AAD4D3D9"/>
<accession>A0AAD4D3D9</accession>
<feature type="chain" id="PRO_5042113148" evidence="2">
    <location>
        <begin position="21"/>
        <end position="146"/>
    </location>
</feature>
<evidence type="ECO:0000256" key="1">
    <source>
        <dbReference type="SAM" id="MobiDB-lite"/>
    </source>
</evidence>
<sequence>MKFVTTAFLTLALAVLFVQAAPTILETRENNRPARRDTAWNSLPVVTEINEDKGPARRRRHDTSWSSFPEKAEINDDKGPARRDLGLDSVAGTFAKPQNSGWNKKREDVGWNAERNKPKDTSWVKKREDVGWSTEPIKPQDSGWGP</sequence>
<feature type="region of interest" description="Disordered" evidence="1">
    <location>
        <begin position="51"/>
        <end position="146"/>
    </location>
</feature>
<dbReference type="Proteomes" id="UP001194580">
    <property type="component" value="Unassembled WGS sequence"/>
</dbReference>
<protein>
    <submittedName>
        <fullName evidence="3">Uncharacterized protein</fullName>
    </submittedName>
</protein>
<reference evidence="3" key="1">
    <citation type="journal article" date="2020" name="Fungal Divers.">
        <title>Resolving the Mortierellaceae phylogeny through synthesis of multi-gene phylogenetics and phylogenomics.</title>
        <authorList>
            <person name="Vandepol N."/>
            <person name="Liber J."/>
            <person name="Desiro A."/>
            <person name="Na H."/>
            <person name="Kennedy M."/>
            <person name="Barry K."/>
            <person name="Grigoriev I.V."/>
            <person name="Miller A.N."/>
            <person name="O'Donnell K."/>
            <person name="Stajich J.E."/>
            <person name="Bonito G."/>
        </authorList>
    </citation>
    <scope>NUCLEOTIDE SEQUENCE</scope>
    <source>
        <strain evidence="3">NRRL 28262</strain>
    </source>
</reference>
<dbReference type="EMBL" id="JAAAIL010002789">
    <property type="protein sequence ID" value="KAG0254491.1"/>
    <property type="molecule type" value="Genomic_DNA"/>
</dbReference>
<evidence type="ECO:0000313" key="3">
    <source>
        <dbReference type="EMBL" id="KAG0254491.1"/>
    </source>
</evidence>
<organism evidence="3 4">
    <name type="scientific">Linnemannia exigua</name>
    <dbReference type="NCBI Taxonomy" id="604196"/>
    <lineage>
        <taxon>Eukaryota</taxon>
        <taxon>Fungi</taxon>
        <taxon>Fungi incertae sedis</taxon>
        <taxon>Mucoromycota</taxon>
        <taxon>Mortierellomycotina</taxon>
        <taxon>Mortierellomycetes</taxon>
        <taxon>Mortierellales</taxon>
        <taxon>Mortierellaceae</taxon>
        <taxon>Linnemannia</taxon>
    </lineage>
</organism>
<evidence type="ECO:0000256" key="2">
    <source>
        <dbReference type="SAM" id="SignalP"/>
    </source>
</evidence>
<feature type="compositionally biased region" description="Basic and acidic residues" evidence="1">
    <location>
        <begin position="70"/>
        <end position="86"/>
    </location>
</feature>
<comment type="caution">
    <text evidence="3">The sequence shown here is derived from an EMBL/GenBank/DDBJ whole genome shotgun (WGS) entry which is preliminary data.</text>
</comment>
<evidence type="ECO:0000313" key="4">
    <source>
        <dbReference type="Proteomes" id="UP001194580"/>
    </source>
</evidence>
<gene>
    <name evidence="3" type="ORF">BGZ95_006001</name>
</gene>